<gene>
    <name evidence="2" type="ORF">BB934_28820</name>
</gene>
<feature type="region of interest" description="Disordered" evidence="1">
    <location>
        <begin position="1"/>
        <end position="23"/>
    </location>
</feature>
<evidence type="ECO:0000256" key="1">
    <source>
        <dbReference type="SAM" id="MobiDB-lite"/>
    </source>
</evidence>
<dbReference type="EMBL" id="CP016617">
    <property type="protein sequence ID" value="ANY82323.1"/>
    <property type="molecule type" value="Genomic_DNA"/>
</dbReference>
<proteinExistence type="predicted"/>
<name>A0A1B2EQR0_9HYPH</name>
<protein>
    <submittedName>
        <fullName evidence="2">Uncharacterized protein</fullName>
    </submittedName>
</protein>
<dbReference type="KEGG" id="moc:BB934_28820"/>
<sequence>MNIDDRHSAGSVASPNVGQAKVGQGIRLGSSAEKSSDEVTLSFYVVCRRARHLTLADHRHDLIANDQPLSEQVVV</sequence>
<accession>A0A1B2EQR0</accession>
<dbReference type="AlphaFoldDB" id="A0A1B2EQR0"/>
<geneLocation type="plasmid" evidence="2">
    <name>unnamed1</name>
</geneLocation>
<keyword evidence="2" id="KW-0614">Plasmid</keyword>
<evidence type="ECO:0000313" key="2">
    <source>
        <dbReference type="EMBL" id="ANY82323.1"/>
    </source>
</evidence>
<reference evidence="2" key="1">
    <citation type="submission" date="2016-07" db="EMBL/GenBank/DDBJ databases">
        <title>Microvirga ossetica sp. nov. a new species of rhizobia isolated from root nodules of the legume species Vicia alpestris Steven originated from North Ossetia region in the Caucasus.</title>
        <authorList>
            <person name="Safronova V.I."/>
            <person name="Kuznetsova I.G."/>
            <person name="Sazanova A.L."/>
            <person name="Belimov A."/>
            <person name="Andronov E."/>
            <person name="Osledkin Y.S."/>
            <person name="Onishchuk O.P."/>
            <person name="Kurchak O.N."/>
            <person name="Shaposhnikov A.I."/>
            <person name="Willems A."/>
            <person name="Tikhonovich I.A."/>
        </authorList>
    </citation>
    <scope>NUCLEOTIDE SEQUENCE [LARGE SCALE GENOMIC DNA]</scope>
    <source>
        <strain evidence="2">V5/3M</strain>
        <plasmid evidence="2">unnamed1</plasmid>
    </source>
</reference>
<organism evidence="2">
    <name type="scientific">Microvirga ossetica</name>
    <dbReference type="NCBI Taxonomy" id="1882682"/>
    <lineage>
        <taxon>Bacteria</taxon>
        <taxon>Pseudomonadati</taxon>
        <taxon>Pseudomonadota</taxon>
        <taxon>Alphaproteobacteria</taxon>
        <taxon>Hyphomicrobiales</taxon>
        <taxon>Methylobacteriaceae</taxon>
        <taxon>Microvirga</taxon>
    </lineage>
</organism>